<dbReference type="Proteomes" id="UP001280897">
    <property type="component" value="Unassembled WGS sequence"/>
</dbReference>
<dbReference type="EMBL" id="JAWJAV010000002">
    <property type="protein sequence ID" value="MDV2620962.1"/>
    <property type="molecule type" value="Genomic_DNA"/>
</dbReference>
<sequence length="209" mass="23117">MHEYIDELKSHLTELTAEEQLDVINFYTEYLADAGIETYAAAVDKLGTPVQLARKVLADYSIKASQTMDDTGAQTQSKQPQRDVRTIWLIILAILSFATPVGLIIPAILITICVVPFSIIFSIVVTIAAFFLGLLLMGVILIGAGGYIIFTSFWAGVLVLGIGFTALGLFLLLLPIFHWLTVNGIHLVSQLFQKLYNFLNEKNHFGKRV</sequence>
<dbReference type="KEGG" id="paci:A4V11_06715"/>
<dbReference type="Pfam" id="PF22564">
    <property type="entry name" value="HAAS"/>
    <property type="match status" value="1"/>
</dbReference>
<dbReference type="AlphaFoldDB" id="A0AAP3U2M7"/>
<reference evidence="2" key="2">
    <citation type="submission" date="2023-10" db="EMBL/GenBank/DDBJ databases">
        <authorList>
            <person name="Khurajog B."/>
        </authorList>
    </citation>
    <scope>NUCLEOTIDE SEQUENCE</scope>
    <source>
        <strain evidence="2">BF9</strain>
    </source>
</reference>
<gene>
    <name evidence="2" type="ORF">R0G89_04350</name>
</gene>
<feature type="transmembrane region" description="Helical" evidence="1">
    <location>
        <begin position="157"/>
        <end position="180"/>
    </location>
</feature>
<feature type="transmembrane region" description="Helical" evidence="1">
    <location>
        <begin position="118"/>
        <end position="150"/>
    </location>
</feature>
<dbReference type="RefSeq" id="WP_008841484.1">
    <property type="nucleotide sequence ID" value="NZ_BJMF01000001.1"/>
</dbReference>
<comment type="caution">
    <text evidence="2">The sequence shown here is derived from an EMBL/GenBank/DDBJ whole genome shotgun (WGS) entry which is preliminary data.</text>
</comment>
<protein>
    <submittedName>
        <fullName evidence="2">DUF1700 domain-containing protein</fullName>
    </submittedName>
</protein>
<keyword evidence="1" id="KW-0812">Transmembrane</keyword>
<evidence type="ECO:0000313" key="3">
    <source>
        <dbReference type="Proteomes" id="UP001280897"/>
    </source>
</evidence>
<proteinExistence type="predicted"/>
<accession>A0AAP3U2M7</accession>
<evidence type="ECO:0000256" key="1">
    <source>
        <dbReference type="SAM" id="Phobius"/>
    </source>
</evidence>
<evidence type="ECO:0000313" key="2">
    <source>
        <dbReference type="EMBL" id="MDV2620962.1"/>
    </source>
</evidence>
<feature type="transmembrane region" description="Helical" evidence="1">
    <location>
        <begin position="87"/>
        <end position="112"/>
    </location>
</feature>
<keyword evidence="1" id="KW-1133">Transmembrane helix</keyword>
<organism evidence="2 3">
    <name type="scientific">Pediococcus acidilactici</name>
    <dbReference type="NCBI Taxonomy" id="1254"/>
    <lineage>
        <taxon>Bacteria</taxon>
        <taxon>Bacillati</taxon>
        <taxon>Bacillota</taxon>
        <taxon>Bacilli</taxon>
        <taxon>Lactobacillales</taxon>
        <taxon>Lactobacillaceae</taxon>
        <taxon>Pediococcus</taxon>
        <taxon>Pediococcus acidilactici group</taxon>
    </lineage>
</organism>
<name>A0AAP3U2M7_PEDAC</name>
<reference evidence="2" key="1">
    <citation type="journal article" date="2023" name="PeerJ">
        <title>Selection and evaluation of lactic acid bacteria from chicken feces in Thailand as potential probiotics.</title>
        <authorList>
            <person name="Khurajog B."/>
            <person name="Disastra Y."/>
            <person name="Lawwyne L.D."/>
            <person name="Sirichokchatchawan W."/>
            <person name="Niyomtham W."/>
            <person name="Yindee J."/>
            <person name="Hampson D.J."/>
            <person name="Prapasarakul N."/>
        </authorList>
    </citation>
    <scope>NUCLEOTIDE SEQUENCE</scope>
    <source>
        <strain evidence="2">BF9</strain>
    </source>
</reference>
<keyword evidence="1" id="KW-0472">Membrane</keyword>